<dbReference type="KEGG" id="adin:H7849_21125"/>
<feature type="domain" description="Peptide methionine sulphoxide reductase MsrA" evidence="6">
    <location>
        <begin position="47"/>
        <end position="199"/>
    </location>
</feature>
<dbReference type="SUPFAM" id="SSF55068">
    <property type="entry name" value="Peptide methionine sulfoxide reductase"/>
    <property type="match status" value="1"/>
</dbReference>
<dbReference type="GO" id="GO:0008113">
    <property type="term" value="F:peptide-methionine (S)-S-oxide reductase activity"/>
    <property type="evidence" value="ECO:0007669"/>
    <property type="project" value="UniProtKB-UniRule"/>
</dbReference>
<feature type="signal peptide" evidence="5">
    <location>
        <begin position="1"/>
        <end position="20"/>
    </location>
</feature>
<comment type="catalytic activity">
    <reaction evidence="3 4">
        <text>[thioredoxin]-disulfide + L-methionine + H2O = L-methionine (S)-S-oxide + [thioredoxin]-dithiol</text>
        <dbReference type="Rhea" id="RHEA:19993"/>
        <dbReference type="Rhea" id="RHEA-COMP:10698"/>
        <dbReference type="Rhea" id="RHEA-COMP:10700"/>
        <dbReference type="ChEBI" id="CHEBI:15377"/>
        <dbReference type="ChEBI" id="CHEBI:29950"/>
        <dbReference type="ChEBI" id="CHEBI:50058"/>
        <dbReference type="ChEBI" id="CHEBI:57844"/>
        <dbReference type="ChEBI" id="CHEBI:58772"/>
        <dbReference type="EC" id="1.8.4.11"/>
    </reaction>
</comment>
<dbReference type="InterPro" id="IPR036509">
    <property type="entry name" value="Met_Sox_Rdtase_MsrA_sf"/>
</dbReference>
<dbReference type="NCBIfam" id="TIGR00401">
    <property type="entry name" value="msrA"/>
    <property type="match status" value="1"/>
</dbReference>
<evidence type="ECO:0000256" key="4">
    <source>
        <dbReference type="HAMAP-Rule" id="MF_01401"/>
    </source>
</evidence>
<feature type="active site" evidence="4">
    <location>
        <position position="54"/>
    </location>
</feature>
<comment type="function">
    <text evidence="4">Has an important function as a repair enzyme for proteins that have been inactivated by oxidation. Catalyzes the reversible oxidation-reduction of methionine sulfoxide in proteins to methionine.</text>
</comment>
<evidence type="ECO:0000259" key="6">
    <source>
        <dbReference type="Pfam" id="PF01625"/>
    </source>
</evidence>
<keyword evidence="1 4" id="KW-0560">Oxidoreductase</keyword>
<reference evidence="7 8" key="1">
    <citation type="submission" date="2020-08" db="EMBL/GenBank/DDBJ databases">
        <title>Edaphobacter telluris sp. nov. and Acidobacterium dinghuensis sp. nov., two acidobacteria isolated from forest soil.</title>
        <authorList>
            <person name="Fu J."/>
            <person name="Qiu L."/>
        </authorList>
    </citation>
    <scope>NUCLEOTIDE SEQUENCE [LARGE SCALE GENOMIC DNA]</scope>
    <source>
        <strain evidence="7">4Y35</strain>
    </source>
</reference>
<gene>
    <name evidence="4 7" type="primary">msrA</name>
    <name evidence="7" type="ORF">H7849_21125</name>
</gene>
<evidence type="ECO:0000256" key="5">
    <source>
        <dbReference type="SAM" id="SignalP"/>
    </source>
</evidence>
<dbReference type="AlphaFoldDB" id="A0A7G8BG77"/>
<comment type="catalytic activity">
    <reaction evidence="2 4">
        <text>L-methionyl-[protein] + [thioredoxin]-disulfide + H2O = L-methionyl-(S)-S-oxide-[protein] + [thioredoxin]-dithiol</text>
        <dbReference type="Rhea" id="RHEA:14217"/>
        <dbReference type="Rhea" id="RHEA-COMP:10698"/>
        <dbReference type="Rhea" id="RHEA-COMP:10700"/>
        <dbReference type="Rhea" id="RHEA-COMP:12313"/>
        <dbReference type="Rhea" id="RHEA-COMP:12315"/>
        <dbReference type="ChEBI" id="CHEBI:15377"/>
        <dbReference type="ChEBI" id="CHEBI:16044"/>
        <dbReference type="ChEBI" id="CHEBI:29950"/>
        <dbReference type="ChEBI" id="CHEBI:44120"/>
        <dbReference type="ChEBI" id="CHEBI:50058"/>
        <dbReference type="EC" id="1.8.4.11"/>
    </reaction>
</comment>
<protein>
    <recommendedName>
        <fullName evidence="4">Peptide methionine sulfoxide reductase MsrA</fullName>
        <shortName evidence="4">Protein-methionine-S-oxide reductase</shortName>
        <ecNumber evidence="4">1.8.4.11</ecNumber>
    </recommendedName>
    <alternativeName>
        <fullName evidence="4">Peptide-methionine (S)-S-oxide reductase</fullName>
        <shortName evidence="4">Peptide Met(O) reductase</shortName>
    </alternativeName>
</protein>
<dbReference type="RefSeq" id="WP_186742277.1">
    <property type="nucleotide sequence ID" value="NZ_CP060394.1"/>
</dbReference>
<organism evidence="7 8">
    <name type="scientific">Alloacidobacterium dinghuense</name>
    <dbReference type="NCBI Taxonomy" id="2763107"/>
    <lineage>
        <taxon>Bacteria</taxon>
        <taxon>Pseudomonadati</taxon>
        <taxon>Acidobacteriota</taxon>
        <taxon>Terriglobia</taxon>
        <taxon>Terriglobales</taxon>
        <taxon>Acidobacteriaceae</taxon>
        <taxon>Alloacidobacterium</taxon>
    </lineage>
</organism>
<dbReference type="EMBL" id="CP060394">
    <property type="protein sequence ID" value="QNI31547.1"/>
    <property type="molecule type" value="Genomic_DNA"/>
</dbReference>
<accession>A0A7G8BG77</accession>
<keyword evidence="5" id="KW-0732">Signal</keyword>
<keyword evidence="8" id="KW-1185">Reference proteome</keyword>
<dbReference type="InterPro" id="IPR002569">
    <property type="entry name" value="Met_Sox_Rdtase_MsrA_dom"/>
</dbReference>
<dbReference type="EC" id="1.8.4.11" evidence="4"/>
<comment type="similarity">
    <text evidence="4">Belongs to the MsrA Met sulfoxide reductase family.</text>
</comment>
<dbReference type="PANTHER" id="PTHR43774">
    <property type="entry name" value="PEPTIDE METHIONINE SULFOXIDE REDUCTASE"/>
    <property type="match status" value="1"/>
</dbReference>
<dbReference type="PANTHER" id="PTHR43774:SF1">
    <property type="entry name" value="PEPTIDE METHIONINE SULFOXIDE REDUCTASE MSRA 2"/>
    <property type="match status" value="1"/>
</dbReference>
<feature type="chain" id="PRO_5029013097" description="Peptide methionine sulfoxide reductase MsrA" evidence="5">
    <location>
        <begin position="21"/>
        <end position="225"/>
    </location>
</feature>
<dbReference type="Gene3D" id="3.30.1060.10">
    <property type="entry name" value="Peptide methionine sulphoxide reductase MsrA"/>
    <property type="match status" value="1"/>
</dbReference>
<evidence type="ECO:0000256" key="2">
    <source>
        <dbReference type="ARBA" id="ARBA00047806"/>
    </source>
</evidence>
<dbReference type="HAMAP" id="MF_01401">
    <property type="entry name" value="MsrA"/>
    <property type="match status" value="1"/>
</dbReference>
<proteinExistence type="inferred from homology"/>
<evidence type="ECO:0000256" key="1">
    <source>
        <dbReference type="ARBA" id="ARBA00023002"/>
    </source>
</evidence>
<evidence type="ECO:0000313" key="8">
    <source>
        <dbReference type="Proteomes" id="UP000515312"/>
    </source>
</evidence>
<sequence>MLRRILCGFVVASCVAIAIAQIETPRSTPIPAAETDAALAAKHSKATAVFAGGCFWGTQAVFERVKGVVDTTAGYSGGSANTAHYNDVTTETTGHAESVRVVYDPSKITYGQLLRIFFSVAHDPTQLNRQGNDVGPSYRSVIFYGDEEQHRVADAYIKQLDAAHVFSRPIVTQVVPLKAFYAAEDYHQDYALKNPGNPYIEVCDRPKIAALKQQFPDLFQKYNGK</sequence>
<evidence type="ECO:0000313" key="7">
    <source>
        <dbReference type="EMBL" id="QNI31547.1"/>
    </source>
</evidence>
<evidence type="ECO:0000256" key="3">
    <source>
        <dbReference type="ARBA" id="ARBA00048782"/>
    </source>
</evidence>
<dbReference type="Pfam" id="PF01625">
    <property type="entry name" value="PMSR"/>
    <property type="match status" value="1"/>
</dbReference>
<dbReference type="Proteomes" id="UP000515312">
    <property type="component" value="Chromosome"/>
</dbReference>
<name>A0A7G8BG77_9BACT</name>